<gene>
    <name evidence="2" type="ORF">Cvel_8895</name>
</gene>
<accession>A0A0G4HVZ2</accession>
<evidence type="ECO:0000313" key="2">
    <source>
        <dbReference type="EMBL" id="CEM48553.1"/>
    </source>
</evidence>
<protein>
    <submittedName>
        <fullName evidence="2">Uncharacterized protein</fullName>
    </submittedName>
</protein>
<proteinExistence type="predicted"/>
<reference evidence="2" key="1">
    <citation type="submission" date="2014-11" db="EMBL/GenBank/DDBJ databases">
        <authorList>
            <person name="Otto D Thomas"/>
            <person name="Naeem Raeece"/>
        </authorList>
    </citation>
    <scope>NUCLEOTIDE SEQUENCE</scope>
</reference>
<name>A0A0G4HVZ2_9ALVE</name>
<evidence type="ECO:0000256" key="1">
    <source>
        <dbReference type="SAM" id="MobiDB-lite"/>
    </source>
</evidence>
<dbReference type="AlphaFoldDB" id="A0A0G4HVZ2"/>
<dbReference type="EMBL" id="CDMZ01004068">
    <property type="protein sequence ID" value="CEM48553.1"/>
    <property type="molecule type" value="Genomic_DNA"/>
</dbReference>
<feature type="compositionally biased region" description="Polar residues" evidence="1">
    <location>
        <begin position="63"/>
        <end position="72"/>
    </location>
</feature>
<feature type="compositionally biased region" description="Pro residues" evidence="1">
    <location>
        <begin position="100"/>
        <end position="112"/>
    </location>
</feature>
<sequence>MNPSHSSDIKENEYGRSFTPVAPDEDHEDDAGPGRLDLTHRTASRGRGGGSMETATGDMSEGRQCTASSSFDRSIGKDRMEPHQGGRESVQQQQQTPGGAVPPTPPVPPPPAVVSREEAMRRMIEQQKKLKQDFQRAVGSDFYVVKLLGVRWRCRTRFKFLCMHQGKKLALKEMSVEDMKEEDGSLRQVQGEGVVQLVRSGELPEGRAFLAMEYIEHVQGPTTEVVRGWGVDELLEGDEGTRDEASSITSRADQMARQIVKIHKLAEDTESAHVLQKEFTEACDANNIEQVFDIVEQKSGKGRQQKKTKTFHPRTARVCRLLAAFSIHRRIRFFYSTFDSKWDEAVATYAEKRRGRWRRK</sequence>
<dbReference type="VEuPathDB" id="CryptoDB:Cvel_8895"/>
<feature type="region of interest" description="Disordered" evidence="1">
    <location>
        <begin position="1"/>
        <end position="112"/>
    </location>
</feature>
<organism evidence="2">
    <name type="scientific">Chromera velia CCMP2878</name>
    <dbReference type="NCBI Taxonomy" id="1169474"/>
    <lineage>
        <taxon>Eukaryota</taxon>
        <taxon>Sar</taxon>
        <taxon>Alveolata</taxon>
        <taxon>Colpodellida</taxon>
        <taxon>Chromeraceae</taxon>
        <taxon>Chromera</taxon>
    </lineage>
</organism>
<feature type="compositionally biased region" description="Basic and acidic residues" evidence="1">
    <location>
        <begin position="74"/>
        <end position="86"/>
    </location>
</feature>